<dbReference type="Proteomes" id="UP000317550">
    <property type="component" value="Chromosome"/>
</dbReference>
<dbReference type="OrthoDB" id="9939234at2"/>
<dbReference type="KEGG" id="cari:FNU76_01645"/>
<organism evidence="1 2">
    <name type="scientific">Chitinimonas arctica</name>
    <dbReference type="NCBI Taxonomy" id="2594795"/>
    <lineage>
        <taxon>Bacteria</taxon>
        <taxon>Pseudomonadati</taxon>
        <taxon>Pseudomonadota</taxon>
        <taxon>Betaproteobacteria</taxon>
        <taxon>Neisseriales</taxon>
        <taxon>Chitinibacteraceae</taxon>
        <taxon>Chitinimonas</taxon>
    </lineage>
</organism>
<dbReference type="EMBL" id="CP041730">
    <property type="protein sequence ID" value="QDQ25163.1"/>
    <property type="molecule type" value="Genomic_DNA"/>
</dbReference>
<protein>
    <submittedName>
        <fullName evidence="1">Uncharacterized protein</fullName>
    </submittedName>
</protein>
<dbReference type="RefSeq" id="WP_143856088.1">
    <property type="nucleotide sequence ID" value="NZ_CP041730.1"/>
</dbReference>
<keyword evidence="2" id="KW-1185">Reference proteome</keyword>
<dbReference type="AlphaFoldDB" id="A0A516SAJ0"/>
<evidence type="ECO:0000313" key="2">
    <source>
        <dbReference type="Proteomes" id="UP000317550"/>
    </source>
</evidence>
<reference evidence="2" key="1">
    <citation type="submission" date="2019-07" db="EMBL/GenBank/DDBJ databases">
        <title>Chitinimonas sp. nov., isolated from Ny-Alesund, arctica soil.</title>
        <authorList>
            <person name="Xu Q."/>
            <person name="Peng F."/>
        </authorList>
    </citation>
    <scope>NUCLEOTIDE SEQUENCE [LARGE SCALE GENOMIC DNA]</scope>
    <source>
        <strain evidence="2">R3-44</strain>
    </source>
</reference>
<gene>
    <name evidence="1" type="ORF">FNU76_01645</name>
</gene>
<sequence length="115" mass="13101">MISNELAAELKERCCLWQEGVLPDTMFEAFVLTALCDIDATGYKISDYFNDDAISLLLAHGEQQLKSEGVGGMRVISAGREVNISYFALQYRKLFDQWARRGWIELSNENSVRRC</sequence>
<name>A0A516SAJ0_9NEIS</name>
<evidence type="ECO:0000313" key="1">
    <source>
        <dbReference type="EMBL" id="QDQ25163.1"/>
    </source>
</evidence>
<accession>A0A516SAJ0</accession>
<proteinExistence type="predicted"/>